<gene>
    <name evidence="2" type="ORF">GX888_00935</name>
</gene>
<protein>
    <submittedName>
        <fullName evidence="2">Uncharacterized protein</fullName>
    </submittedName>
</protein>
<comment type="caution">
    <text evidence="2">The sequence shown here is derived from an EMBL/GenBank/DDBJ whole genome shotgun (WGS) entry which is preliminary data.</text>
</comment>
<feature type="transmembrane region" description="Helical" evidence="1">
    <location>
        <begin position="121"/>
        <end position="139"/>
    </location>
</feature>
<proteinExistence type="predicted"/>
<keyword evidence="1" id="KW-0812">Transmembrane</keyword>
<evidence type="ECO:0000256" key="1">
    <source>
        <dbReference type="SAM" id="Phobius"/>
    </source>
</evidence>
<feature type="transmembrane region" description="Helical" evidence="1">
    <location>
        <begin position="44"/>
        <end position="65"/>
    </location>
</feature>
<organism evidence="2 3">
    <name type="scientific">Candidatus Dojkabacteria bacterium</name>
    <dbReference type="NCBI Taxonomy" id="2099670"/>
    <lineage>
        <taxon>Bacteria</taxon>
        <taxon>Candidatus Dojkabacteria</taxon>
    </lineage>
</organism>
<feature type="transmembrane region" description="Helical" evidence="1">
    <location>
        <begin position="20"/>
        <end position="37"/>
    </location>
</feature>
<reference evidence="2 3" key="1">
    <citation type="journal article" date="2020" name="Biotechnol. Biofuels">
        <title>New insights from the biogas microbiome by comprehensive genome-resolved metagenomics of nearly 1600 species originating from multiple anaerobic digesters.</title>
        <authorList>
            <person name="Campanaro S."/>
            <person name="Treu L."/>
            <person name="Rodriguez-R L.M."/>
            <person name="Kovalovszki A."/>
            <person name="Ziels R.M."/>
            <person name="Maus I."/>
            <person name="Zhu X."/>
            <person name="Kougias P.G."/>
            <person name="Basile A."/>
            <person name="Luo G."/>
            <person name="Schluter A."/>
            <person name="Konstantinidis K.T."/>
            <person name="Angelidaki I."/>
        </authorList>
    </citation>
    <scope>NUCLEOTIDE SEQUENCE [LARGE SCALE GENOMIC DNA]</scope>
    <source>
        <strain evidence="2">AS19jrsBPTG_9</strain>
    </source>
</reference>
<name>A0A847VCT7_9BACT</name>
<feature type="transmembrane region" description="Helical" evidence="1">
    <location>
        <begin position="77"/>
        <end position="100"/>
    </location>
</feature>
<keyword evidence="1" id="KW-1133">Transmembrane helix</keyword>
<sequence length="170" mass="19569">MTLIERVLQNWSRYEMYTEISLLVAVIILSLITIYIFTKNRRILFLSSISFVIATLLNLLGIFLIDIFFDIPVSQTFRLIPVITHILLLTNLGLLVGIYNSKREYKRFKIGDIVKDYLDDSIKQSIFLALLGIATLLFVSLQTGAIISISIISTLISIWLTYWISKYILK</sequence>
<feature type="transmembrane region" description="Helical" evidence="1">
    <location>
        <begin position="145"/>
        <end position="164"/>
    </location>
</feature>
<keyword evidence="1" id="KW-0472">Membrane</keyword>
<accession>A0A847VCT7</accession>
<evidence type="ECO:0000313" key="2">
    <source>
        <dbReference type="EMBL" id="NLZ24301.1"/>
    </source>
</evidence>
<dbReference type="EMBL" id="JAAZIL010000022">
    <property type="protein sequence ID" value="NLZ24301.1"/>
    <property type="molecule type" value="Genomic_DNA"/>
</dbReference>
<dbReference type="Proteomes" id="UP000564033">
    <property type="component" value="Unassembled WGS sequence"/>
</dbReference>
<dbReference type="AlphaFoldDB" id="A0A847VCT7"/>
<evidence type="ECO:0000313" key="3">
    <source>
        <dbReference type="Proteomes" id="UP000564033"/>
    </source>
</evidence>